<keyword evidence="3" id="KW-1185">Reference proteome</keyword>
<dbReference type="InterPro" id="IPR009506">
    <property type="entry name" value="YjiS-like"/>
</dbReference>
<dbReference type="EMBL" id="SDVB01000391">
    <property type="protein sequence ID" value="RYB96994.1"/>
    <property type="molecule type" value="Genomic_DNA"/>
</dbReference>
<evidence type="ECO:0000313" key="2">
    <source>
        <dbReference type="EMBL" id="RYB96994.1"/>
    </source>
</evidence>
<organism evidence="2 3">
    <name type="scientific">Ciceribacter ferrooxidans</name>
    <dbReference type="NCBI Taxonomy" id="2509717"/>
    <lineage>
        <taxon>Bacteria</taxon>
        <taxon>Pseudomonadati</taxon>
        <taxon>Pseudomonadota</taxon>
        <taxon>Alphaproteobacteria</taxon>
        <taxon>Hyphomicrobiales</taxon>
        <taxon>Rhizobiaceae</taxon>
        <taxon>Ciceribacter</taxon>
    </lineage>
</organism>
<accession>A0A4Q2S6F7</accession>
<gene>
    <name evidence="2" type="ORF">EUU22_23620</name>
</gene>
<dbReference type="Proteomes" id="UP000291088">
    <property type="component" value="Unassembled WGS sequence"/>
</dbReference>
<dbReference type="AlphaFoldDB" id="A0A4Q2S6F7"/>
<dbReference type="RefSeq" id="WP_129334424.1">
    <property type="nucleotide sequence ID" value="NZ_SDVB01000391.1"/>
</dbReference>
<comment type="caution">
    <text evidence="2">The sequence shown here is derived from an EMBL/GenBank/DDBJ whole genome shotgun (WGS) entry which is preliminary data.</text>
</comment>
<evidence type="ECO:0000259" key="1">
    <source>
        <dbReference type="Pfam" id="PF06568"/>
    </source>
</evidence>
<sequence length="99" mass="10960">MSTTERMIELDLAVSRPTLAARLAATWEGTKSVLRALRNRRVANRLAELDDALLRDIGLSRADVESILRTSGIADDPSRLLTRTARNRADRSLLSAKSE</sequence>
<reference evidence="2 3" key="1">
    <citation type="submission" date="2019-01" db="EMBL/GenBank/DDBJ databases">
        <authorList>
            <person name="Deng T."/>
        </authorList>
    </citation>
    <scope>NUCLEOTIDE SEQUENCE [LARGE SCALE GENOMIC DNA]</scope>
    <source>
        <strain evidence="2 3">F8825</strain>
    </source>
</reference>
<protein>
    <submittedName>
        <fullName evidence="2">DUF1127 domain-containing protein</fullName>
    </submittedName>
</protein>
<name>A0A4Q2S6F7_9HYPH</name>
<dbReference type="Pfam" id="PF06568">
    <property type="entry name" value="YjiS-like"/>
    <property type="match status" value="1"/>
</dbReference>
<proteinExistence type="predicted"/>
<feature type="domain" description="YjiS-like" evidence="1">
    <location>
        <begin position="35"/>
        <end position="65"/>
    </location>
</feature>
<dbReference type="OrthoDB" id="8420502at2"/>
<evidence type="ECO:0000313" key="3">
    <source>
        <dbReference type="Proteomes" id="UP000291088"/>
    </source>
</evidence>